<organism evidence="2 3">
    <name type="scientific">Pannonibacter phragmitetus</name>
    <dbReference type="NCBI Taxonomy" id="121719"/>
    <lineage>
        <taxon>Bacteria</taxon>
        <taxon>Pseudomonadati</taxon>
        <taxon>Pseudomonadota</taxon>
        <taxon>Alphaproteobacteria</taxon>
        <taxon>Hyphomicrobiales</taxon>
        <taxon>Stappiaceae</taxon>
        <taxon>Pannonibacter</taxon>
    </lineage>
</organism>
<dbReference type="KEGG" id="pphr:APZ00_11605"/>
<proteinExistence type="predicted"/>
<dbReference type="AlphaFoldDB" id="A0A0U3ENA3"/>
<dbReference type="STRING" id="121719.APZ00_11605"/>
<feature type="region of interest" description="Disordered" evidence="1">
    <location>
        <begin position="20"/>
        <end position="56"/>
    </location>
</feature>
<protein>
    <submittedName>
        <fullName evidence="2">Uncharacterized protein</fullName>
    </submittedName>
</protein>
<gene>
    <name evidence="2" type="ORF">APZ00_11605</name>
</gene>
<reference evidence="2 3" key="1">
    <citation type="submission" date="2015-10" db="EMBL/GenBank/DDBJ databases">
        <title>The world's first case of liver abscess caused by Pannonibacter phragmitetus.</title>
        <authorList>
            <person name="Ming D."/>
            <person name="Wang M."/>
            <person name="Zhou Y."/>
            <person name="Jiang T."/>
            <person name="Hu S."/>
        </authorList>
    </citation>
    <scope>NUCLEOTIDE SEQUENCE [LARGE SCALE GENOMIC DNA]</scope>
    <source>
        <strain evidence="2 3">31801</strain>
    </source>
</reference>
<name>A0A0U3ENA3_9HYPH</name>
<sequence length="71" mass="7713">MDLFLKRPQEEPLPLVNELPARRKGIPPAPLPLPTRGRGAETPCLSDQTVDVPPAVSGFKHDVCMQELQGG</sequence>
<dbReference type="Proteomes" id="UP000064921">
    <property type="component" value="Chromosome"/>
</dbReference>
<keyword evidence="3" id="KW-1185">Reference proteome</keyword>
<evidence type="ECO:0000256" key="1">
    <source>
        <dbReference type="SAM" id="MobiDB-lite"/>
    </source>
</evidence>
<evidence type="ECO:0000313" key="3">
    <source>
        <dbReference type="Proteomes" id="UP000064921"/>
    </source>
</evidence>
<dbReference type="EMBL" id="CP013068">
    <property type="protein sequence ID" value="ALV27631.1"/>
    <property type="molecule type" value="Genomic_DNA"/>
</dbReference>
<evidence type="ECO:0000313" key="2">
    <source>
        <dbReference type="EMBL" id="ALV27631.1"/>
    </source>
</evidence>
<accession>A0A0U3ENA3</accession>